<feature type="domain" description="DNA2/NAM7 helicase helicase" evidence="20">
    <location>
        <begin position="538"/>
        <end position="628"/>
    </location>
</feature>
<dbReference type="CDD" id="cd18808">
    <property type="entry name" value="SF1_C_Upf1"/>
    <property type="match status" value="1"/>
</dbReference>
<evidence type="ECO:0000313" key="22">
    <source>
        <dbReference type="EMBL" id="MFC4245567.1"/>
    </source>
</evidence>
<feature type="domain" description="DNA2/NAM7 helicase-like C-terminal" evidence="21">
    <location>
        <begin position="707"/>
        <end position="893"/>
    </location>
</feature>
<keyword evidence="5" id="KW-0235">DNA replication</keyword>
<keyword evidence="9" id="KW-0227">DNA damage</keyword>
<dbReference type="Gene3D" id="3.90.320.10">
    <property type="match status" value="1"/>
</dbReference>
<evidence type="ECO:0000256" key="11">
    <source>
        <dbReference type="ARBA" id="ARBA00022806"/>
    </source>
</evidence>
<reference evidence="22 23" key="1">
    <citation type="journal article" date="2014" name="Int. J. Syst. Evol. Microbiol.">
        <title>Complete genome sequence of Corynebacterium casei LMG S-19264T (=DSM 44701T), isolated from a smear-ripened cheese.</title>
        <authorList>
            <consortium name="US DOE Joint Genome Institute (JGI-PGF)"/>
            <person name="Walter F."/>
            <person name="Albersmeier A."/>
            <person name="Kalinowski J."/>
            <person name="Ruckert C."/>
        </authorList>
    </citation>
    <scope>NUCLEOTIDE SEQUENCE [LARGE SCALE GENOMIC DNA]</scope>
    <source>
        <strain evidence="22 23">IBRC-M 10912</strain>
    </source>
</reference>
<dbReference type="InterPro" id="IPR012340">
    <property type="entry name" value="NA-bd_OB-fold"/>
</dbReference>
<evidence type="ECO:0000259" key="19">
    <source>
        <dbReference type="Pfam" id="PF08696"/>
    </source>
</evidence>
<keyword evidence="4" id="KW-0004">4Fe-4S</keyword>
<evidence type="ECO:0000256" key="12">
    <source>
        <dbReference type="ARBA" id="ARBA00022840"/>
    </source>
</evidence>
<dbReference type="PANTHER" id="PTHR43788">
    <property type="entry name" value="DNA2/NAM7 HELICASE FAMILY MEMBER"/>
    <property type="match status" value="1"/>
</dbReference>
<dbReference type="GO" id="GO:0003677">
    <property type="term" value="F:DNA binding"/>
    <property type="evidence" value="ECO:0007669"/>
    <property type="project" value="UniProtKB-KW"/>
</dbReference>
<dbReference type="GO" id="GO:0006281">
    <property type="term" value="P:DNA repair"/>
    <property type="evidence" value="ECO:0007669"/>
    <property type="project" value="UniProtKB-KW"/>
</dbReference>
<dbReference type="InterPro" id="IPR041677">
    <property type="entry name" value="DNA2/NAM7_AAA_11"/>
</dbReference>
<evidence type="ECO:0000259" key="20">
    <source>
        <dbReference type="Pfam" id="PF13086"/>
    </source>
</evidence>
<evidence type="ECO:0000256" key="4">
    <source>
        <dbReference type="ARBA" id="ARBA00022485"/>
    </source>
</evidence>
<name>A0ABD5NU04_9EURY</name>
<dbReference type="InterPro" id="IPR041679">
    <property type="entry name" value="DNA2/NAM7-like_C"/>
</dbReference>
<dbReference type="GO" id="GO:0005524">
    <property type="term" value="F:ATP binding"/>
    <property type="evidence" value="ECO:0007669"/>
    <property type="project" value="UniProtKB-KW"/>
</dbReference>
<keyword evidence="12" id="KW-0067">ATP-binding</keyword>
<dbReference type="InterPro" id="IPR014808">
    <property type="entry name" value="DNA_replication_fac_Dna2_N"/>
</dbReference>
<keyword evidence="6" id="KW-0540">Nuclease</keyword>
<evidence type="ECO:0000256" key="10">
    <source>
        <dbReference type="ARBA" id="ARBA00022801"/>
    </source>
</evidence>
<comment type="similarity">
    <text evidence="2">Belongs to the DNA2/NAM7 helicase family.</text>
</comment>
<keyword evidence="14" id="KW-0411">Iron-sulfur</keyword>
<comment type="caution">
    <text evidence="22">The sequence shown here is derived from an EMBL/GenBank/DDBJ whole genome shotgun (WGS) entry which is preliminary data.</text>
</comment>
<comment type="catalytic activity">
    <reaction evidence="18">
        <text>ATP + H2O = ADP + phosphate + H(+)</text>
        <dbReference type="Rhea" id="RHEA:13065"/>
        <dbReference type="ChEBI" id="CHEBI:15377"/>
        <dbReference type="ChEBI" id="CHEBI:15378"/>
        <dbReference type="ChEBI" id="CHEBI:30616"/>
        <dbReference type="ChEBI" id="CHEBI:43474"/>
        <dbReference type="ChEBI" id="CHEBI:456216"/>
        <dbReference type="EC" id="3.6.4.12"/>
    </reaction>
</comment>
<dbReference type="SUPFAM" id="SSF52540">
    <property type="entry name" value="P-loop containing nucleoside triphosphate hydrolases"/>
    <property type="match status" value="1"/>
</dbReference>
<evidence type="ECO:0000256" key="17">
    <source>
        <dbReference type="ARBA" id="ARBA00023268"/>
    </source>
</evidence>
<dbReference type="InterPro" id="IPR011604">
    <property type="entry name" value="PDDEXK-like_dom_sf"/>
</dbReference>
<feature type="domain" description="DNA replication factor Dna2 N-terminal" evidence="19">
    <location>
        <begin position="44"/>
        <end position="238"/>
    </location>
</feature>
<dbReference type="InterPro" id="IPR027417">
    <property type="entry name" value="P-loop_NTPase"/>
</dbReference>
<dbReference type="AlphaFoldDB" id="A0ABD5NU04"/>
<evidence type="ECO:0000256" key="15">
    <source>
        <dbReference type="ARBA" id="ARBA00023125"/>
    </source>
</evidence>
<evidence type="ECO:0000313" key="23">
    <source>
        <dbReference type="Proteomes" id="UP001595821"/>
    </source>
</evidence>
<gene>
    <name evidence="22" type="ORF">ACFOZ7_00870</name>
</gene>
<dbReference type="Proteomes" id="UP001595821">
    <property type="component" value="Unassembled WGS sequence"/>
</dbReference>
<evidence type="ECO:0000256" key="13">
    <source>
        <dbReference type="ARBA" id="ARBA00023004"/>
    </source>
</evidence>
<dbReference type="EMBL" id="JBHSDJ010000002">
    <property type="protein sequence ID" value="MFC4245567.1"/>
    <property type="molecule type" value="Genomic_DNA"/>
</dbReference>
<evidence type="ECO:0000256" key="18">
    <source>
        <dbReference type="ARBA" id="ARBA00047995"/>
    </source>
</evidence>
<evidence type="ECO:0000256" key="7">
    <source>
        <dbReference type="ARBA" id="ARBA00022723"/>
    </source>
</evidence>
<keyword evidence="16" id="KW-0234">DNA repair</keyword>
<keyword evidence="7" id="KW-0479">Metal-binding</keyword>
<dbReference type="Pfam" id="PF08696">
    <property type="entry name" value="Dna2"/>
    <property type="match status" value="1"/>
</dbReference>
<keyword evidence="8" id="KW-0547">Nucleotide-binding</keyword>
<evidence type="ECO:0000256" key="5">
    <source>
        <dbReference type="ARBA" id="ARBA00022705"/>
    </source>
</evidence>
<keyword evidence="15" id="KW-0238">DNA-binding</keyword>
<keyword evidence="13" id="KW-0408">Iron</keyword>
<keyword evidence="11" id="KW-0347">Helicase</keyword>
<feature type="domain" description="DNA2/NAM7 helicase helicase" evidence="20">
    <location>
        <begin position="639"/>
        <end position="702"/>
    </location>
</feature>
<comment type="cofactor">
    <cofactor evidence="1">
        <name>[4Fe-4S] cluster</name>
        <dbReference type="ChEBI" id="CHEBI:49883"/>
    </cofactor>
</comment>
<dbReference type="GO" id="GO:0016787">
    <property type="term" value="F:hydrolase activity"/>
    <property type="evidence" value="ECO:0007669"/>
    <property type="project" value="UniProtKB-KW"/>
</dbReference>
<dbReference type="GO" id="GO:0046872">
    <property type="term" value="F:metal ion binding"/>
    <property type="evidence" value="ECO:0007669"/>
    <property type="project" value="UniProtKB-KW"/>
</dbReference>
<evidence type="ECO:0000256" key="14">
    <source>
        <dbReference type="ARBA" id="ARBA00023014"/>
    </source>
</evidence>
<dbReference type="InterPro" id="IPR050534">
    <property type="entry name" value="Coronavir_polyprotein_1ab"/>
</dbReference>
<sequence length="911" mass="100827">MNVRGTVADEVEVRTVTTSYGESDLAEVPVRLADGSDDGPASADEDVTTVTCWGKWTESATLLEPGMDLLVTNAEVDEYRGETQYATTGDSYVVVEPDYLVNVTDVRNWVECPRLYYLNKLSGVPLNYPVVKGTLVHEVFGDLLRGRDLEAAIDERIDERGLELGLLGESPESVAEDVRQNAAAIEGWLEQGRLPEAEDGSAPNVDLEGAFAPGASNWRSEQMLISETFGIKGRADAVRRGAPVELKTGKNLRKEPRFKDKVQAACYALLLEEHGDPVDTGTLLYTKNSALDRDEETGDLTPAKEFSMGDGLLKYVLRLRNEIAAMESKGTVPTGHEADAKCEYCFERDTCMVVSGRLDQESKAGAIGQSIPADELEYFERFYRAIEEERHEVHREYAKLWEQDAQERADDDRALIDLEFLGKRELEGGRWELRARRKTAATSKLREGDLVLASDGHPVRGDAELARIERLEREIVLTADEPVEVTRLDVYPSELTTDRLLVALHDALLKGDDRRKDVLFGRADPEFEPIEETFIDNNDAQDEAVRKAVGADDVALIHGPPGTGKTYTIARAVRAMVERGERVLLSAFTNRAVDNVLEALLEQGFDDFVRIGTESGVRADMQPYRLERAGDPDERLAELEGAQVVAATTATCGSRVMKEQSFDVALVDEAAQLTQPGTYAAINLADRFVLVGDHEQLPPVVRAENDLSESLFERLVDCHPEAGVMLDRQYRMNQRIQAFASREFYDGQLRPATPTVAARTLDDLEGVSRDALPEYLRDPVTFVDVPGDGSQYTDAEEAETVAGLIETYEAAGLDRSEIGVIAPFRAQVSEIGRHVPDDVAVDTVDRFQGSSEEVIVVSFVASGDLEGPIFEDYRRINVALTRPKRALVLVGDASALEGDSVYRRMLEWARR</sequence>
<dbReference type="Gene3D" id="3.40.50.300">
    <property type="entry name" value="P-loop containing nucleotide triphosphate hydrolases"/>
    <property type="match status" value="3"/>
</dbReference>
<evidence type="ECO:0000256" key="9">
    <source>
        <dbReference type="ARBA" id="ARBA00022763"/>
    </source>
</evidence>
<dbReference type="GeneID" id="71852380"/>
<dbReference type="GO" id="GO:0051539">
    <property type="term" value="F:4 iron, 4 sulfur cluster binding"/>
    <property type="evidence" value="ECO:0007669"/>
    <property type="project" value="UniProtKB-KW"/>
</dbReference>
<dbReference type="RefSeq" id="WP_246971422.1">
    <property type="nucleotide sequence ID" value="NZ_CP095397.1"/>
</dbReference>
<evidence type="ECO:0000256" key="8">
    <source>
        <dbReference type="ARBA" id="ARBA00022741"/>
    </source>
</evidence>
<dbReference type="InterPro" id="IPR047187">
    <property type="entry name" value="SF1_C_Upf1"/>
</dbReference>
<evidence type="ECO:0000256" key="1">
    <source>
        <dbReference type="ARBA" id="ARBA00001966"/>
    </source>
</evidence>
<keyword evidence="10" id="KW-0378">Hydrolase</keyword>
<dbReference type="GO" id="GO:0004518">
    <property type="term" value="F:nuclease activity"/>
    <property type="evidence" value="ECO:0007669"/>
    <property type="project" value="UniProtKB-KW"/>
</dbReference>
<evidence type="ECO:0000256" key="16">
    <source>
        <dbReference type="ARBA" id="ARBA00023204"/>
    </source>
</evidence>
<dbReference type="SUPFAM" id="SSF50249">
    <property type="entry name" value="Nucleic acid-binding proteins"/>
    <property type="match status" value="1"/>
</dbReference>
<proteinExistence type="inferred from homology"/>
<evidence type="ECO:0000256" key="2">
    <source>
        <dbReference type="ARBA" id="ARBA00007913"/>
    </source>
</evidence>
<protein>
    <recommendedName>
        <fullName evidence="3">DNA helicase</fullName>
        <ecNumber evidence="3">3.6.4.12</ecNumber>
    </recommendedName>
</protein>
<accession>A0ABD5NU04</accession>
<dbReference type="Pfam" id="PF13086">
    <property type="entry name" value="AAA_11"/>
    <property type="match status" value="2"/>
</dbReference>
<dbReference type="PANTHER" id="PTHR43788:SF8">
    <property type="entry name" value="DNA-BINDING PROTEIN SMUBP-2"/>
    <property type="match status" value="1"/>
</dbReference>
<organism evidence="22 23">
    <name type="scientific">Natribaculum luteum</name>
    <dbReference type="NCBI Taxonomy" id="1586232"/>
    <lineage>
        <taxon>Archaea</taxon>
        <taxon>Methanobacteriati</taxon>
        <taxon>Methanobacteriota</taxon>
        <taxon>Stenosarchaea group</taxon>
        <taxon>Halobacteria</taxon>
        <taxon>Halobacteriales</taxon>
        <taxon>Natrialbaceae</taxon>
        <taxon>Natribaculum</taxon>
    </lineage>
</organism>
<dbReference type="GO" id="GO:0003678">
    <property type="term" value="F:DNA helicase activity"/>
    <property type="evidence" value="ECO:0007669"/>
    <property type="project" value="UniProtKB-EC"/>
</dbReference>
<evidence type="ECO:0000256" key="6">
    <source>
        <dbReference type="ARBA" id="ARBA00022722"/>
    </source>
</evidence>
<dbReference type="EC" id="3.6.4.12" evidence="3"/>
<keyword evidence="17" id="KW-0511">Multifunctional enzyme</keyword>
<evidence type="ECO:0000259" key="21">
    <source>
        <dbReference type="Pfam" id="PF13087"/>
    </source>
</evidence>
<dbReference type="GO" id="GO:0006260">
    <property type="term" value="P:DNA replication"/>
    <property type="evidence" value="ECO:0007669"/>
    <property type="project" value="UniProtKB-KW"/>
</dbReference>
<dbReference type="Pfam" id="PF13087">
    <property type="entry name" value="AAA_12"/>
    <property type="match status" value="1"/>
</dbReference>
<evidence type="ECO:0000256" key="3">
    <source>
        <dbReference type="ARBA" id="ARBA00012551"/>
    </source>
</evidence>